<evidence type="ECO:0000256" key="2">
    <source>
        <dbReference type="SAM" id="Phobius"/>
    </source>
</evidence>
<evidence type="ECO:0000256" key="1">
    <source>
        <dbReference type="SAM" id="MobiDB-lite"/>
    </source>
</evidence>
<keyword evidence="4" id="KW-1185">Reference proteome</keyword>
<dbReference type="EMBL" id="OC929236">
    <property type="protein sequence ID" value="CAD7658162.1"/>
    <property type="molecule type" value="Genomic_DNA"/>
</dbReference>
<dbReference type="EMBL" id="CAJPVJ010014411">
    <property type="protein sequence ID" value="CAG2175348.1"/>
    <property type="molecule type" value="Genomic_DNA"/>
</dbReference>
<dbReference type="Proteomes" id="UP000728032">
    <property type="component" value="Unassembled WGS sequence"/>
</dbReference>
<accession>A0A7R9MDK3</accession>
<feature type="region of interest" description="Disordered" evidence="1">
    <location>
        <begin position="70"/>
        <end position="96"/>
    </location>
</feature>
<reference evidence="3" key="1">
    <citation type="submission" date="2020-11" db="EMBL/GenBank/DDBJ databases">
        <authorList>
            <person name="Tran Van P."/>
        </authorList>
    </citation>
    <scope>NUCLEOTIDE SEQUENCE</scope>
</reference>
<evidence type="ECO:0000313" key="3">
    <source>
        <dbReference type="EMBL" id="CAD7658162.1"/>
    </source>
</evidence>
<organism evidence="3">
    <name type="scientific">Oppiella nova</name>
    <dbReference type="NCBI Taxonomy" id="334625"/>
    <lineage>
        <taxon>Eukaryota</taxon>
        <taxon>Metazoa</taxon>
        <taxon>Ecdysozoa</taxon>
        <taxon>Arthropoda</taxon>
        <taxon>Chelicerata</taxon>
        <taxon>Arachnida</taxon>
        <taxon>Acari</taxon>
        <taxon>Acariformes</taxon>
        <taxon>Sarcoptiformes</taxon>
        <taxon>Oribatida</taxon>
        <taxon>Brachypylina</taxon>
        <taxon>Oppioidea</taxon>
        <taxon>Oppiidae</taxon>
        <taxon>Oppiella</taxon>
    </lineage>
</organism>
<proteinExistence type="predicted"/>
<sequence>MISDTENESKFLGISMGKLTNGVNLLVILVSIGFIAFIVMVVLLMKYRSKKSKKKNSICEESVESGVLSPNTKRMKLTRSEAKSSSDNSDSSDDVLYEKNERYVTDRVQPKRHSLRSQQSVSSVDSEMDTIPTLVLSVTTDEKYASVALIKAKNLRRSGYSANDKLIPEGVFARIYPTSRSVTSEGSHSEDEPQRQTCDEYFETTLIKSKKSKLIKFNDKEKFDVFNDNFPIRISIYEYDKQRVRYNIGHCFLNINTRDNYHTKQLIELNLYTTLYKAKSAAHAQKRGFTRSIGTFRANGSAQIGVFRIEGRPTVLLSIAIIGPIGVLGVREGVIVVGDRPLMVAVGIAKYRTKLPMSCR</sequence>
<evidence type="ECO:0000313" key="4">
    <source>
        <dbReference type="Proteomes" id="UP000728032"/>
    </source>
</evidence>
<keyword evidence="2" id="KW-0472">Membrane</keyword>
<keyword evidence="2" id="KW-1133">Transmembrane helix</keyword>
<protein>
    <submittedName>
        <fullName evidence="3">Uncharacterized protein</fullName>
    </submittedName>
</protein>
<dbReference type="OrthoDB" id="6512104at2759"/>
<name>A0A7R9MDK3_9ACAR</name>
<gene>
    <name evidence="3" type="ORF">ONB1V03_LOCUS14786</name>
</gene>
<keyword evidence="2" id="KW-0812">Transmembrane</keyword>
<feature type="transmembrane region" description="Helical" evidence="2">
    <location>
        <begin position="25"/>
        <end position="45"/>
    </location>
</feature>
<dbReference type="AlphaFoldDB" id="A0A7R9MDK3"/>